<dbReference type="Pfam" id="PF13602">
    <property type="entry name" value="ADH_zinc_N_2"/>
    <property type="match status" value="1"/>
</dbReference>
<dbReference type="EMBL" id="WQKZ01000001">
    <property type="protein sequence ID" value="MVN75495.1"/>
    <property type="molecule type" value="Genomic_DNA"/>
</dbReference>
<reference evidence="3 4" key="1">
    <citation type="submission" date="2019-12" db="EMBL/GenBank/DDBJ databases">
        <title>Hymenobacter sp. HMF4947 Genome sequencing and assembly.</title>
        <authorList>
            <person name="Kang H."/>
            <person name="Cha I."/>
            <person name="Kim H."/>
            <person name="Joh K."/>
        </authorList>
    </citation>
    <scope>NUCLEOTIDE SEQUENCE [LARGE SCALE GENOMIC DNA]</scope>
    <source>
        <strain evidence="3 4">HMF4947</strain>
    </source>
</reference>
<comment type="caution">
    <text evidence="3">The sequence shown here is derived from an EMBL/GenBank/DDBJ whole genome shotgun (WGS) entry which is preliminary data.</text>
</comment>
<dbReference type="SUPFAM" id="SSF51735">
    <property type="entry name" value="NAD(P)-binding Rossmann-fold domains"/>
    <property type="match status" value="1"/>
</dbReference>
<evidence type="ECO:0000313" key="3">
    <source>
        <dbReference type="EMBL" id="MVN75495.1"/>
    </source>
</evidence>
<dbReference type="PANTHER" id="PTHR11695:SF294">
    <property type="entry name" value="RETICULON-4-INTERACTING PROTEIN 1, MITOCHONDRIAL"/>
    <property type="match status" value="1"/>
</dbReference>
<keyword evidence="1" id="KW-0560">Oxidoreductase</keyword>
<sequence length="318" mass="33391">MAQQTQAAYYTEFGGIDKIKIGLLDLPEVGEGDVLLRVKAAGVNPVDYVVREGHFQQVVSNVFPAVPGWDVAGIVEKRGHGASRFAEGAEVYGYVRRPVVQHGTFAEHVVVPECYLALRPEKLTWEAAGGLPLAGLTAYQSVIKAGKLRGGETVLILGASGGVGGTAIQLAKSVGATVIAVASAQNADHMKELGADFTIDYKAGPVAEAVKKVAPEGVDLLFDAVSGDTLTQSLAALKPNGRLISVLNDGKSLHLPAGIYFTHVMAQPSVPDLDHLRELADAGQLQVPIAGTFSLADAQKAFEQIETKHTTGKVVIVP</sequence>
<dbReference type="InterPro" id="IPR036291">
    <property type="entry name" value="NAD(P)-bd_dom_sf"/>
</dbReference>
<dbReference type="GO" id="GO:0016491">
    <property type="term" value="F:oxidoreductase activity"/>
    <property type="evidence" value="ECO:0007669"/>
    <property type="project" value="UniProtKB-KW"/>
</dbReference>
<dbReference type="Proteomes" id="UP000441336">
    <property type="component" value="Unassembled WGS sequence"/>
</dbReference>
<dbReference type="AlphaFoldDB" id="A0A7K1TAT4"/>
<gene>
    <name evidence="3" type="ORF">GO988_04075</name>
</gene>
<dbReference type="Gene3D" id="3.90.180.10">
    <property type="entry name" value="Medium-chain alcohol dehydrogenases, catalytic domain"/>
    <property type="match status" value="1"/>
</dbReference>
<dbReference type="InterPro" id="IPR013154">
    <property type="entry name" value="ADH-like_N"/>
</dbReference>
<evidence type="ECO:0000259" key="2">
    <source>
        <dbReference type="SMART" id="SM00829"/>
    </source>
</evidence>
<dbReference type="SUPFAM" id="SSF50129">
    <property type="entry name" value="GroES-like"/>
    <property type="match status" value="1"/>
</dbReference>
<dbReference type="RefSeq" id="WP_157562228.1">
    <property type="nucleotide sequence ID" value="NZ_WQKZ01000001.1"/>
</dbReference>
<dbReference type="Gene3D" id="3.40.50.720">
    <property type="entry name" value="NAD(P)-binding Rossmann-like Domain"/>
    <property type="match status" value="1"/>
</dbReference>
<dbReference type="Pfam" id="PF08240">
    <property type="entry name" value="ADH_N"/>
    <property type="match status" value="1"/>
</dbReference>
<dbReference type="SMART" id="SM00829">
    <property type="entry name" value="PKS_ER"/>
    <property type="match status" value="1"/>
</dbReference>
<dbReference type="PROSITE" id="PS01162">
    <property type="entry name" value="QOR_ZETA_CRYSTAL"/>
    <property type="match status" value="1"/>
</dbReference>
<dbReference type="PANTHER" id="PTHR11695">
    <property type="entry name" value="ALCOHOL DEHYDROGENASE RELATED"/>
    <property type="match status" value="1"/>
</dbReference>
<protein>
    <submittedName>
        <fullName evidence="3">Zinc-binding dehydrogenase</fullName>
    </submittedName>
</protein>
<dbReference type="InterPro" id="IPR020843">
    <property type="entry name" value="ER"/>
</dbReference>
<dbReference type="InterPro" id="IPR002364">
    <property type="entry name" value="Quin_OxRdtase/zeta-crystal_CS"/>
</dbReference>
<keyword evidence="4" id="KW-1185">Reference proteome</keyword>
<dbReference type="GO" id="GO:0008270">
    <property type="term" value="F:zinc ion binding"/>
    <property type="evidence" value="ECO:0007669"/>
    <property type="project" value="InterPro"/>
</dbReference>
<dbReference type="InterPro" id="IPR050700">
    <property type="entry name" value="YIM1/Zinc_Alcohol_DH_Fams"/>
</dbReference>
<evidence type="ECO:0000256" key="1">
    <source>
        <dbReference type="ARBA" id="ARBA00023002"/>
    </source>
</evidence>
<proteinExistence type="predicted"/>
<name>A0A7K1TAT4_9BACT</name>
<dbReference type="CDD" id="cd05289">
    <property type="entry name" value="MDR_like_2"/>
    <property type="match status" value="1"/>
</dbReference>
<feature type="domain" description="Enoyl reductase (ER)" evidence="2">
    <location>
        <begin position="14"/>
        <end position="316"/>
    </location>
</feature>
<dbReference type="InterPro" id="IPR011032">
    <property type="entry name" value="GroES-like_sf"/>
</dbReference>
<evidence type="ECO:0000313" key="4">
    <source>
        <dbReference type="Proteomes" id="UP000441336"/>
    </source>
</evidence>
<accession>A0A7K1TAT4</accession>
<organism evidence="3 4">
    <name type="scientific">Hymenobacter ginkgonis</name>
    <dbReference type="NCBI Taxonomy" id="2682976"/>
    <lineage>
        <taxon>Bacteria</taxon>
        <taxon>Pseudomonadati</taxon>
        <taxon>Bacteroidota</taxon>
        <taxon>Cytophagia</taxon>
        <taxon>Cytophagales</taxon>
        <taxon>Hymenobacteraceae</taxon>
        <taxon>Hymenobacter</taxon>
    </lineage>
</organism>